<reference evidence="12 13" key="1">
    <citation type="journal article" date="2023" name="Sci. Data">
        <title>Genome assembly of the Korean intertidal mud-creeper Batillaria attramentaria.</title>
        <authorList>
            <person name="Patra A.K."/>
            <person name="Ho P.T."/>
            <person name="Jun S."/>
            <person name="Lee S.J."/>
            <person name="Kim Y."/>
            <person name="Won Y.J."/>
        </authorList>
    </citation>
    <scope>NUCLEOTIDE SEQUENCE [LARGE SCALE GENOMIC DNA]</scope>
    <source>
        <strain evidence="12">Wonlab-2016</strain>
    </source>
</reference>
<proteinExistence type="inferred from homology"/>
<organism evidence="12 13">
    <name type="scientific">Batillaria attramentaria</name>
    <dbReference type="NCBI Taxonomy" id="370345"/>
    <lineage>
        <taxon>Eukaryota</taxon>
        <taxon>Metazoa</taxon>
        <taxon>Spiralia</taxon>
        <taxon>Lophotrochozoa</taxon>
        <taxon>Mollusca</taxon>
        <taxon>Gastropoda</taxon>
        <taxon>Caenogastropoda</taxon>
        <taxon>Sorbeoconcha</taxon>
        <taxon>Cerithioidea</taxon>
        <taxon>Batillariidae</taxon>
        <taxon>Batillaria</taxon>
    </lineage>
</organism>
<comment type="cofactor">
    <cofactor evidence="2">
        <name>FAD</name>
        <dbReference type="ChEBI" id="CHEBI:57692"/>
    </cofactor>
</comment>
<keyword evidence="10" id="KW-0560">Oxidoreductase</keyword>
<keyword evidence="8" id="KW-0274">FAD</keyword>
<dbReference type="InterPro" id="IPR032037">
    <property type="entry name" value="MMACHC"/>
</dbReference>
<evidence type="ECO:0000256" key="7">
    <source>
        <dbReference type="ARBA" id="ARBA00022643"/>
    </source>
</evidence>
<evidence type="ECO:0000256" key="8">
    <source>
        <dbReference type="ARBA" id="ARBA00022827"/>
    </source>
</evidence>
<keyword evidence="13" id="KW-1185">Reference proteome</keyword>
<dbReference type="CDD" id="cd12959">
    <property type="entry name" value="MMACHC-like"/>
    <property type="match status" value="1"/>
</dbReference>
<keyword evidence="7" id="KW-0288">FMN</keyword>
<protein>
    <recommendedName>
        <fullName evidence="11">Cyanocobalamin reductase (cyanide-eliminating)</fullName>
    </recommendedName>
</protein>
<evidence type="ECO:0000256" key="6">
    <source>
        <dbReference type="ARBA" id="ARBA00022630"/>
    </source>
</evidence>
<sequence>MTDFKVLHSKVSELLNTAGFEVYPFLIGWYNENDDTLAFIVISTPAMFDKAFKPFICRQSCVDQRDPIDECMIHYFSRIKEAFPEEEVDTMHDFEMTATRRPKVLVQTAGHVAGAAYYYQRKDVTDDPWGPEKKIYGVSVHPKYGGWFALRGVAVFKNVHQPALPRVPPIDCVPAREDRITLLERFNFHWQDWSYRDIVPVEEKYSEEQKKYFKTLPKDRKEVVDEIRKAFERQ</sequence>
<dbReference type="AlphaFoldDB" id="A0ABD0K718"/>
<evidence type="ECO:0000256" key="9">
    <source>
        <dbReference type="ARBA" id="ARBA00022857"/>
    </source>
</evidence>
<comment type="subcellular location">
    <subcellularLocation>
        <location evidence="3">Cytoplasm</location>
    </subcellularLocation>
</comment>
<comment type="similarity">
    <text evidence="4">Belongs to the MMACHC family.</text>
</comment>
<dbReference type="PANTHER" id="PTHR31457:SF2">
    <property type="entry name" value="CYANOCOBALAMIN REDUCTASE _ ALKYLCOBALAMIN DEALKYLASE"/>
    <property type="match status" value="1"/>
</dbReference>
<evidence type="ECO:0000256" key="5">
    <source>
        <dbReference type="ARBA" id="ARBA00022490"/>
    </source>
</evidence>
<evidence type="ECO:0000313" key="12">
    <source>
        <dbReference type="EMBL" id="KAK7482683.1"/>
    </source>
</evidence>
<keyword evidence="5" id="KW-0963">Cytoplasm</keyword>
<evidence type="ECO:0000256" key="3">
    <source>
        <dbReference type="ARBA" id="ARBA00004496"/>
    </source>
</evidence>
<dbReference type="GO" id="GO:0016491">
    <property type="term" value="F:oxidoreductase activity"/>
    <property type="evidence" value="ECO:0007669"/>
    <property type="project" value="UniProtKB-KW"/>
</dbReference>
<dbReference type="Proteomes" id="UP001519460">
    <property type="component" value="Unassembled WGS sequence"/>
</dbReference>
<name>A0ABD0K718_9CAEN</name>
<dbReference type="GO" id="GO:0005737">
    <property type="term" value="C:cytoplasm"/>
    <property type="evidence" value="ECO:0007669"/>
    <property type="project" value="UniProtKB-SubCell"/>
</dbReference>
<comment type="cofactor">
    <cofactor evidence="1">
        <name>FMN</name>
        <dbReference type="ChEBI" id="CHEBI:58210"/>
    </cofactor>
</comment>
<comment type="caution">
    <text evidence="12">The sequence shown here is derived from an EMBL/GenBank/DDBJ whole genome shotgun (WGS) entry which is preliminary data.</text>
</comment>
<dbReference type="Pfam" id="PF16690">
    <property type="entry name" value="MMACHC"/>
    <property type="match status" value="1"/>
</dbReference>
<evidence type="ECO:0000256" key="1">
    <source>
        <dbReference type="ARBA" id="ARBA00001917"/>
    </source>
</evidence>
<evidence type="ECO:0000256" key="10">
    <source>
        <dbReference type="ARBA" id="ARBA00023002"/>
    </source>
</evidence>
<evidence type="ECO:0000256" key="2">
    <source>
        <dbReference type="ARBA" id="ARBA00001974"/>
    </source>
</evidence>
<accession>A0ABD0K718</accession>
<evidence type="ECO:0000256" key="11">
    <source>
        <dbReference type="ARBA" id="ARBA00031313"/>
    </source>
</evidence>
<gene>
    <name evidence="12" type="ORF">BaRGS_00026092</name>
</gene>
<keyword evidence="9" id="KW-0521">NADP</keyword>
<evidence type="ECO:0000313" key="13">
    <source>
        <dbReference type="Proteomes" id="UP001519460"/>
    </source>
</evidence>
<keyword evidence="6" id="KW-0285">Flavoprotein</keyword>
<dbReference type="EMBL" id="JACVVK020000240">
    <property type="protein sequence ID" value="KAK7482683.1"/>
    <property type="molecule type" value="Genomic_DNA"/>
</dbReference>
<evidence type="ECO:0000256" key="4">
    <source>
        <dbReference type="ARBA" id="ARBA00007762"/>
    </source>
</evidence>
<dbReference type="PANTHER" id="PTHR31457">
    <property type="entry name" value="METHYLMALONIC ACIDURIA AND HOMOCYSTINURIA TYPE C PROTEIN"/>
    <property type="match status" value="1"/>
</dbReference>